<evidence type="ECO:0008006" key="4">
    <source>
        <dbReference type="Google" id="ProtNLM"/>
    </source>
</evidence>
<organism evidence="2 3">
    <name type="scientific">Spirosoma arboris</name>
    <dbReference type="NCBI Taxonomy" id="2682092"/>
    <lineage>
        <taxon>Bacteria</taxon>
        <taxon>Pseudomonadati</taxon>
        <taxon>Bacteroidota</taxon>
        <taxon>Cytophagia</taxon>
        <taxon>Cytophagales</taxon>
        <taxon>Cytophagaceae</taxon>
        <taxon>Spirosoma</taxon>
    </lineage>
</organism>
<evidence type="ECO:0000313" key="3">
    <source>
        <dbReference type="Proteomes" id="UP000436006"/>
    </source>
</evidence>
<feature type="signal peptide" evidence="1">
    <location>
        <begin position="1"/>
        <end position="23"/>
    </location>
</feature>
<keyword evidence="1" id="KW-0732">Signal</keyword>
<accession>A0A7K1S9R3</accession>
<dbReference type="RefSeq" id="WP_157584748.1">
    <property type="nucleotide sequence ID" value="NZ_WPIN01000003.1"/>
</dbReference>
<proteinExistence type="predicted"/>
<name>A0A7K1S9R3_9BACT</name>
<comment type="caution">
    <text evidence="2">The sequence shown here is derived from an EMBL/GenBank/DDBJ whole genome shotgun (WGS) entry which is preliminary data.</text>
</comment>
<sequence>MKRCILILLLLLAFSGAKTSVLAQGRNQVLFIGTPLAVGVGRYNATGFTTGLDIRYQQPLGSNITITGKTGMEFFLVKGRYRDDFRYYYGAASGISIPITIGPRFYIIDGLHAGLNLGVDIGVSRIAATAFRFEPAFGYVVRLPNHNYVDIGTSFVTSFGEGSGAFSFNFAYGLNLGR</sequence>
<dbReference type="EMBL" id="WPIN01000003">
    <property type="protein sequence ID" value="MVM30520.1"/>
    <property type="molecule type" value="Genomic_DNA"/>
</dbReference>
<dbReference type="AlphaFoldDB" id="A0A7K1S9R3"/>
<evidence type="ECO:0000313" key="2">
    <source>
        <dbReference type="EMBL" id="MVM30520.1"/>
    </source>
</evidence>
<evidence type="ECO:0000256" key="1">
    <source>
        <dbReference type="SAM" id="SignalP"/>
    </source>
</evidence>
<keyword evidence="3" id="KW-1185">Reference proteome</keyword>
<reference evidence="2 3" key="1">
    <citation type="submission" date="2019-12" db="EMBL/GenBank/DDBJ databases">
        <title>Spirosoma sp. HMF4905 genome sequencing and assembly.</title>
        <authorList>
            <person name="Kang H."/>
            <person name="Cha I."/>
            <person name="Kim H."/>
            <person name="Joh K."/>
        </authorList>
    </citation>
    <scope>NUCLEOTIDE SEQUENCE [LARGE SCALE GENOMIC DNA]</scope>
    <source>
        <strain evidence="2 3">HMF4905</strain>
    </source>
</reference>
<protein>
    <recommendedName>
        <fullName evidence="4">Outer membrane protein beta-barrel domain-containing protein</fullName>
    </recommendedName>
</protein>
<feature type="chain" id="PRO_5029462019" description="Outer membrane protein beta-barrel domain-containing protein" evidence="1">
    <location>
        <begin position="24"/>
        <end position="178"/>
    </location>
</feature>
<dbReference type="Proteomes" id="UP000436006">
    <property type="component" value="Unassembled WGS sequence"/>
</dbReference>
<gene>
    <name evidence="2" type="ORF">GO755_10790</name>
</gene>